<dbReference type="Proteomes" id="UP001144805">
    <property type="component" value="Unassembled WGS sequence"/>
</dbReference>
<dbReference type="EMBL" id="JAPKNK010000001">
    <property type="protein sequence ID" value="MCX5568123.1"/>
    <property type="molecule type" value="Genomic_DNA"/>
</dbReference>
<accession>A0A9X3E1P3</accession>
<dbReference type="PROSITE" id="PS50893">
    <property type="entry name" value="ABC_TRANSPORTER_2"/>
    <property type="match status" value="1"/>
</dbReference>
<evidence type="ECO:0000256" key="3">
    <source>
        <dbReference type="ARBA" id="ARBA00022840"/>
    </source>
</evidence>
<dbReference type="InterPro" id="IPR027417">
    <property type="entry name" value="P-loop_NTPase"/>
</dbReference>
<comment type="similarity">
    <text evidence="1">Belongs to the ABC transporter superfamily.</text>
</comment>
<sequence length="275" mass="29301">MTTFEPSTGLVMQAVGLTKRYGHVVALDGADFELAKGEILAVVGDNGAGKSSLIKVLTGATIPDSGSVFVDGKPVHFKNPLSARLAGIETVYQELAVATQLNIAQNLFLGRELRKPGLRGRILRQLDKSGMRQQAADHMKNLGIRIQSINQKVETLSGGQRQAVAVARAAAWGKRVVILDEPTAALGVRETNQVLNLITRVRDQGLSVVLISHSMPDVFQIADRIHIHRLGRRAVVVSPKTTSMSDVVAVMTGALPPDKVQSSLIATGATSPASH</sequence>
<feature type="domain" description="ABC transporter" evidence="4">
    <location>
        <begin position="12"/>
        <end position="255"/>
    </location>
</feature>
<dbReference type="GO" id="GO:0016887">
    <property type="term" value="F:ATP hydrolysis activity"/>
    <property type="evidence" value="ECO:0007669"/>
    <property type="project" value="InterPro"/>
</dbReference>
<dbReference type="InterPro" id="IPR017871">
    <property type="entry name" value="ABC_transporter-like_CS"/>
</dbReference>
<dbReference type="CDD" id="cd03216">
    <property type="entry name" value="ABC_Carb_Monos_I"/>
    <property type="match status" value="1"/>
</dbReference>
<dbReference type="PROSITE" id="PS00211">
    <property type="entry name" value="ABC_TRANSPORTER_1"/>
    <property type="match status" value="1"/>
</dbReference>
<dbReference type="InterPro" id="IPR003439">
    <property type="entry name" value="ABC_transporter-like_ATP-bd"/>
</dbReference>
<keyword evidence="3 5" id="KW-0067">ATP-binding</keyword>
<protein>
    <submittedName>
        <fullName evidence="5">ATP-binding cassette domain-containing protein</fullName>
    </submittedName>
</protein>
<keyword evidence="6" id="KW-1185">Reference proteome</keyword>
<dbReference type="Pfam" id="PF00005">
    <property type="entry name" value="ABC_tran"/>
    <property type="match status" value="1"/>
</dbReference>
<evidence type="ECO:0000256" key="2">
    <source>
        <dbReference type="ARBA" id="ARBA00022741"/>
    </source>
</evidence>
<proteinExistence type="inferred from homology"/>
<evidence type="ECO:0000256" key="1">
    <source>
        <dbReference type="ARBA" id="ARBA00005417"/>
    </source>
</evidence>
<dbReference type="PANTHER" id="PTHR43790">
    <property type="entry name" value="CARBOHYDRATE TRANSPORT ATP-BINDING PROTEIN MG119-RELATED"/>
    <property type="match status" value="1"/>
</dbReference>
<dbReference type="InterPro" id="IPR003593">
    <property type="entry name" value="AAA+_ATPase"/>
</dbReference>
<comment type="caution">
    <text evidence="5">The sequence shown here is derived from an EMBL/GenBank/DDBJ whole genome shotgun (WGS) entry which is preliminary data.</text>
</comment>
<name>A0A9X3E1P3_9HYPH</name>
<dbReference type="GO" id="GO:0005524">
    <property type="term" value="F:ATP binding"/>
    <property type="evidence" value="ECO:0007669"/>
    <property type="project" value="UniProtKB-KW"/>
</dbReference>
<evidence type="ECO:0000259" key="4">
    <source>
        <dbReference type="PROSITE" id="PS50893"/>
    </source>
</evidence>
<organism evidence="5 6">
    <name type="scientific">Kaistia nematophila</name>
    <dbReference type="NCBI Taxonomy" id="2994654"/>
    <lineage>
        <taxon>Bacteria</taxon>
        <taxon>Pseudomonadati</taxon>
        <taxon>Pseudomonadota</taxon>
        <taxon>Alphaproteobacteria</taxon>
        <taxon>Hyphomicrobiales</taxon>
        <taxon>Kaistiaceae</taxon>
        <taxon>Kaistia</taxon>
    </lineage>
</organism>
<dbReference type="PANTHER" id="PTHR43790:SF8">
    <property type="entry name" value="SUGAR ABC TRANSPORTER ATP-BINDING PROTEIN"/>
    <property type="match status" value="1"/>
</dbReference>
<dbReference type="Gene3D" id="3.40.50.300">
    <property type="entry name" value="P-loop containing nucleotide triphosphate hydrolases"/>
    <property type="match status" value="1"/>
</dbReference>
<evidence type="ECO:0000313" key="6">
    <source>
        <dbReference type="Proteomes" id="UP001144805"/>
    </source>
</evidence>
<evidence type="ECO:0000313" key="5">
    <source>
        <dbReference type="EMBL" id="MCX5568123.1"/>
    </source>
</evidence>
<dbReference type="SMART" id="SM00382">
    <property type="entry name" value="AAA"/>
    <property type="match status" value="1"/>
</dbReference>
<gene>
    <name evidence="5" type="ORF">OSH07_02835</name>
</gene>
<dbReference type="SUPFAM" id="SSF52540">
    <property type="entry name" value="P-loop containing nucleoside triphosphate hydrolases"/>
    <property type="match status" value="1"/>
</dbReference>
<dbReference type="InterPro" id="IPR050107">
    <property type="entry name" value="ABC_carbohydrate_import_ATPase"/>
</dbReference>
<dbReference type="RefSeq" id="WP_266337082.1">
    <property type="nucleotide sequence ID" value="NZ_JAPKNK010000001.1"/>
</dbReference>
<keyword evidence="2" id="KW-0547">Nucleotide-binding</keyword>
<dbReference type="AlphaFoldDB" id="A0A9X3E1P3"/>
<reference evidence="5" key="1">
    <citation type="submission" date="2022-11" db="EMBL/GenBank/DDBJ databases">
        <title>Biodiversity and phylogenetic relationships of bacteria.</title>
        <authorList>
            <person name="Machado R.A.R."/>
            <person name="Bhat A."/>
            <person name="Loulou A."/>
            <person name="Kallel S."/>
        </authorList>
    </citation>
    <scope>NUCLEOTIDE SEQUENCE</scope>
    <source>
        <strain evidence="5">K-TC2</strain>
    </source>
</reference>